<dbReference type="Proteomes" id="UP000256779">
    <property type="component" value="Unassembled WGS sequence"/>
</dbReference>
<reference evidence="1 2" key="1">
    <citation type="submission" date="2018-07" db="EMBL/GenBank/DDBJ databases">
        <title>Genomic Encyclopedia of Type Strains, Phase IV (KMG-IV): sequencing the most valuable type-strain genomes for metagenomic binning, comparative biology and taxonomic classification.</title>
        <authorList>
            <person name="Goeker M."/>
        </authorList>
    </citation>
    <scope>NUCLEOTIDE SEQUENCE [LARGE SCALE GENOMIC DNA]</scope>
    <source>
        <strain evidence="1 2">DSM 4134</strain>
    </source>
</reference>
<evidence type="ECO:0000313" key="1">
    <source>
        <dbReference type="EMBL" id="RED92449.1"/>
    </source>
</evidence>
<evidence type="ECO:0000313" key="2">
    <source>
        <dbReference type="Proteomes" id="UP000256779"/>
    </source>
</evidence>
<organism evidence="1 2">
    <name type="scientific">Marinoscillum furvescens DSM 4134</name>
    <dbReference type="NCBI Taxonomy" id="1122208"/>
    <lineage>
        <taxon>Bacteria</taxon>
        <taxon>Pseudomonadati</taxon>
        <taxon>Bacteroidota</taxon>
        <taxon>Cytophagia</taxon>
        <taxon>Cytophagales</taxon>
        <taxon>Reichenbachiellaceae</taxon>
        <taxon>Marinoscillum</taxon>
    </lineage>
</organism>
<sequence length="43" mass="4651">MVGPEVISQTYDARNLIVMCGNKGDVQPTDNSVKIANCLENGR</sequence>
<proteinExistence type="predicted"/>
<accession>A0A3D9KYA1</accession>
<gene>
    <name evidence="1" type="ORF">C7460_13017</name>
</gene>
<dbReference type="AlphaFoldDB" id="A0A3D9KYA1"/>
<comment type="caution">
    <text evidence="1">The sequence shown here is derived from an EMBL/GenBank/DDBJ whole genome shotgun (WGS) entry which is preliminary data.</text>
</comment>
<protein>
    <submittedName>
        <fullName evidence="1">Uncharacterized protein</fullName>
    </submittedName>
</protein>
<name>A0A3D9KYA1_MARFU</name>
<dbReference type="EMBL" id="QREG01000030">
    <property type="protein sequence ID" value="RED92449.1"/>
    <property type="molecule type" value="Genomic_DNA"/>
</dbReference>
<keyword evidence="2" id="KW-1185">Reference proteome</keyword>